<feature type="region of interest" description="Disordered" evidence="21">
    <location>
        <begin position="1"/>
        <end position="29"/>
    </location>
</feature>
<comment type="subcellular location">
    <subcellularLocation>
        <location evidence="2 20">Chromosome</location>
        <location evidence="2 20">Telomere</location>
    </subcellularLocation>
    <subcellularLocation>
        <location evidence="1 20">Nucleus</location>
    </subcellularLocation>
</comment>
<keyword evidence="15 20" id="KW-0779">Telomere</keyword>
<evidence type="ECO:0000256" key="4">
    <source>
        <dbReference type="ARBA" id="ARBA00011370"/>
    </source>
</evidence>
<keyword evidence="11 20" id="KW-0227">DNA damage</keyword>
<dbReference type="InterPro" id="IPR021668">
    <property type="entry name" value="TAN"/>
</dbReference>
<dbReference type="Pfam" id="PF00454">
    <property type="entry name" value="PI3_PI4_kinase"/>
    <property type="match status" value="1"/>
</dbReference>
<feature type="compositionally biased region" description="Basic and acidic residues" evidence="21">
    <location>
        <begin position="1"/>
        <end position="15"/>
    </location>
</feature>
<dbReference type="PROSITE" id="PS00916">
    <property type="entry name" value="PI3_4_KINASE_2"/>
    <property type="match status" value="1"/>
</dbReference>
<dbReference type="GO" id="GO:0005634">
    <property type="term" value="C:nucleus"/>
    <property type="evidence" value="ECO:0007669"/>
    <property type="project" value="UniProtKB-SubCell"/>
</dbReference>
<dbReference type="SMART" id="SM00146">
    <property type="entry name" value="PI3Kc"/>
    <property type="match status" value="1"/>
</dbReference>
<dbReference type="InterPro" id="IPR018936">
    <property type="entry name" value="PI3/4_kinase_CS"/>
</dbReference>
<keyword evidence="25" id="KW-1185">Reference proteome</keyword>
<comment type="catalytic activity">
    <reaction evidence="19">
        <text>L-seryl-[protein] + ATP = O-phospho-L-seryl-[protein] + ADP + H(+)</text>
        <dbReference type="Rhea" id="RHEA:17989"/>
        <dbReference type="Rhea" id="RHEA-COMP:9863"/>
        <dbReference type="Rhea" id="RHEA-COMP:11604"/>
        <dbReference type="ChEBI" id="CHEBI:15378"/>
        <dbReference type="ChEBI" id="CHEBI:29999"/>
        <dbReference type="ChEBI" id="CHEBI:30616"/>
        <dbReference type="ChEBI" id="CHEBI:83421"/>
        <dbReference type="ChEBI" id="CHEBI:456216"/>
        <dbReference type="EC" id="2.7.11.1"/>
    </reaction>
</comment>
<name>A0A367L442_9HYPO</name>
<evidence type="ECO:0000256" key="20">
    <source>
        <dbReference type="RuleBase" id="RU365027"/>
    </source>
</evidence>
<dbReference type="PROSITE" id="PS51189">
    <property type="entry name" value="FAT"/>
    <property type="match status" value="1"/>
</dbReference>
<evidence type="ECO:0000256" key="11">
    <source>
        <dbReference type="ARBA" id="ARBA00022763"/>
    </source>
</evidence>
<evidence type="ECO:0000256" key="15">
    <source>
        <dbReference type="ARBA" id="ARBA00022895"/>
    </source>
</evidence>
<dbReference type="InterPro" id="IPR003152">
    <property type="entry name" value="FATC_dom"/>
</dbReference>
<dbReference type="PANTHER" id="PTHR37079">
    <property type="entry name" value="SERINE/THREONINE-PROTEIN KINASE ATM"/>
    <property type="match status" value="1"/>
</dbReference>
<evidence type="ECO:0000256" key="9">
    <source>
        <dbReference type="ARBA" id="ARBA00022679"/>
    </source>
</evidence>
<evidence type="ECO:0000313" key="24">
    <source>
        <dbReference type="EMBL" id="RCI09190.1"/>
    </source>
</evidence>
<protein>
    <recommendedName>
        <fullName evidence="6 20">Serine/threonine-protein kinase Tel1</fullName>
        <ecNumber evidence="5 20">2.7.11.1</ecNumber>
    </recommendedName>
</protein>
<evidence type="ECO:0000256" key="2">
    <source>
        <dbReference type="ARBA" id="ARBA00004574"/>
    </source>
</evidence>
<sequence length="3041" mass="337210">MVDSDKGADRGDNTRARLVNAPRRRAQKTRRKRCSRFAHSSDLCLFILPPPFVVNEPLNRAGCLPPWTLPTYLPAYSFTPKTSNVKQLARDIKSGSLRDRERAVDADLTQLLKNKAANLVALEDKGYHEIFEAVFGFVLSENRVYRDQSKPQAKRNGSSSRLSKCAAALRVAVARGSVKLGRKTLLALIDHITEFLPGPDDRFIQPLVSDYVKALTEVLARPYHVESLVRNDGGPWQKCVDFFIKVAKCSLPDESQSSIVVPLGRDFSAPALSAPRSTRSIAATQSQNRSHALEGGPLRDSLEGLKCLVQAANAPIASRSEDIMNLILGVLGLKHLSLGSTQTICFAVVNNVLASTHADDLTFANHLVKSLLPLMGYWWRPDRVSQDELIKALRNEISETVILTHLHIEHLAVINGEAAVRAQVQGLLEPLWLEYSRRNEAFRLQLNDITFCPSSLPDGSLRLDLFGLRHYNVEGEGPWALVQNLALLEAILLRPNNTQGNDEPEQRHKRRRLREGPSRLRLKLKSKDAGIQRTALQLIPFLVATHTLEREDAIELFAELVPHASDKSAVTASWALIACASCAALPKLQEDHADTWRQLWHVAARCLSLPATSRASCILLLAILHSGLLPYHSLSEDINNFVVTADVNGPALLCDTSLSLMSRLFHERNTRLPSASQATGSHVIRWVFLKWNPNEPGYASSQSIHVSPLQLANLLRACCGVRSIPWHGQQAVFGSTLGETWRLQREIAPFMRYLLLLQPEGSESRSYEGERSPTGSQSSSPANPGNFYSSRKLTLELLHPKIEELRALCESWQDKAAQRGSRISVEGFQCLLSACLAGALLFPQISDLNSTQSSMVEAELADIAEKSLAAALDSVESLAAAHSALRLLRSCMPNLATESLNHLHREQFCLLRIMAISSCSLAKRRLDTDSQDSDLMDIDDDFDDSQINKATTSSATSSFPRQVQQLYSSPRAFYIDTKARLALLEALYNDSSQIGLVPKLWLDSTLSMSSDDLLLCYGLLVEISTCDLLMSPEDGLNLVQRLGFTISKSEYRSCEVALTACIDVLDGLHSMWLGDSLVLADSAGDLYDHFIRAALPSGILSPRAQSSMASLLFTLLRADPDYGKNLGLDSCRTSLLYILESGRMKVKCFIGERIASIFELFILQLHDEVFVDVLNSLPTDAGDAAGIAYRLLVLSRLACRWPTLLRRCIYHIFETPGKISHATDYATSCMADIADKLRLSSPKKLFDLFSRQLLYTWMENDLLKDIPFSIFGFDDLKSLLSLAQADAVGLAMMRGQENVGADLAQILGSSTKELLRSNFTTALSYCMIYADVSRIPGPIERIETILGSRAYAEVVSANFVDIVALCFNLIDQDSSPEKAFLRYPELAYAADSLKAIKNIAHSPADLPPNQQPTFKAKFVIHNILKLCQKIKLQIRNLWTPALVMSVTRRLFNTVHPALGSLHACSVLRKVRLVLCLAGPVAWETYCLEMLLNSVRSFMVNSECADDALGMTQYLLVQGSRYLRQVPSFLAGFALSTLASLRVFLESSQSSTTQESQFKATMDKARQFHEFFRKYLADYTSSAFRSDIHATSFKSITHSAGLIRSSGNAEKGMPESKLLLDILQDGATGQGLLDESSRKLALGLLCGDFTIATDIASDIIESDEDAVSYAGVVWRSCEAQKLSSSYLAWAGRVVGRSFLASGYIPDGVLRESRLSQYKEMAPPGLNGSEMGILCLLQQLASNQDSVVVGLSEVTLRTVVSQALLKEDEELLAACQTTLSHALFLASQWGAYRSPPSDALETSISADAWTEDVASEQWLSRLSVCLARSVPESILLSALPPSLGELKDLAEKSLPFVVHLVLYFQLRQPTAKRQLSAAIKEWLSSKARGARNNLKLLINVILYLRTQEYPREASIDDRSQWLDIDYASAAEAAARCGMFNTALLFAELAASESTRASRRSSQVRQLDINNTLLTIFENIDDPDAYYGLPEDASLANVLARVEHEREGSKCLAFRGAQYDSHLRLRSMQAEADGQALVGALGTLGLSGLSNSLLQTQQELGFSGSAMETTFRTARRLEMWNLPVPSTSEHHSVTVYKAYQSIQQAIDLSAARSAVYDGLSRIMRGLTGSSLNATALRGRLASLASLTELDDLINVTEPTGMRSMLQKFQARCQWMRSGLYDDVSEILSCRETTTSLLSQHGSFVSSAKLPVTSLRRMQVETMLLASGIYRYHQALQESLNISTSLNMLISVCEELGLHVDVAVKMEVASSLWDHGEMSSSIRMLQAIDKGSSLAKQTIHVSRSELLSKIGHRVSIARLEKPQDIQKTYLEPALKELKRDSSGADEEGAVYHQFATFCDEQLQDADGLEDLERLQSLRKGRSDDVAAFKALISTTKESQLRSRYSHALSKEKQWLELDEQELRRVEQTRSEFLRLSLENYLLSLAASDEHNNDALRFTALWLERSTEEATNKAVARHLHKVPTRKFAGLINQLTSRLQNEDSGFQNLLFNLVVSICTDHPYHGMYQIWSGTRVKPEDKDEVAVLRVKATQKVAQRLAETKDVAGIWLSIDRASRSYHFLAGEKVSEYKSGAKLALTKSKAGSNLMACLSKYRIPPPTMHLDVLATKNYSDVPYMVKLEPMMTIASGISAPKIITAVGSDGIKYKQLVKGGHDDLRQDAIMEQVFAAVSSLLKLHRSTRQRNLGIRTYKVLPLTATSGLIEFVPNTVPLNDFLMPAHERYYPKDLKGSQCRRELSEVQNQAVETRIKTYRRVTERFHPVLRYFFMENFLDPDEWFSKRLAYTRSTAAISILGHVLGLGDRHGHNILLDTKTGEAVHIDLGVAFEAGRILPVPELVPFRLTRDIVDGMGITKTEGVFRRCCEFTLDALREEQYTIMTILDVLRYDPLHTWSISPVRLAKLQKSRRQEDGSEVAEQGGETTEAKESSKAASGRFNEPSGADRALEVVRKKLAKTLSVKATVNDLINQASDERNLAVLFSAKANKRMIVDEHFAVSGPVTSLIQDVTSAPSPSSRLGTYWLLPTLRLTP</sequence>
<evidence type="ECO:0000256" key="10">
    <source>
        <dbReference type="ARBA" id="ARBA00022741"/>
    </source>
</evidence>
<feature type="domain" description="FAT" evidence="23">
    <location>
        <begin position="1926"/>
        <end position="2529"/>
    </location>
</feature>
<evidence type="ECO:0000256" key="16">
    <source>
        <dbReference type="ARBA" id="ARBA00023242"/>
    </source>
</evidence>
<evidence type="ECO:0000259" key="23">
    <source>
        <dbReference type="PROSITE" id="PS51189"/>
    </source>
</evidence>
<keyword evidence="12 20" id="KW-0418">Kinase</keyword>
<dbReference type="InterPro" id="IPR011009">
    <property type="entry name" value="Kinase-like_dom_sf"/>
</dbReference>
<keyword evidence="10 20" id="KW-0547">Nucleotide-binding</keyword>
<organism evidence="24 25">
    <name type="scientific">Ophiocordyceps polyrhachis-furcata BCC 54312</name>
    <dbReference type="NCBI Taxonomy" id="1330021"/>
    <lineage>
        <taxon>Eukaryota</taxon>
        <taxon>Fungi</taxon>
        <taxon>Dikarya</taxon>
        <taxon>Ascomycota</taxon>
        <taxon>Pezizomycotina</taxon>
        <taxon>Sordariomycetes</taxon>
        <taxon>Hypocreomycetidae</taxon>
        <taxon>Hypocreales</taxon>
        <taxon>Ophiocordycipitaceae</taxon>
        <taxon>Ophiocordyceps</taxon>
    </lineage>
</organism>
<evidence type="ECO:0000256" key="1">
    <source>
        <dbReference type="ARBA" id="ARBA00004123"/>
    </source>
</evidence>
<keyword evidence="9 20" id="KW-0808">Transferase</keyword>
<dbReference type="EMBL" id="LKCN02000016">
    <property type="protein sequence ID" value="RCI09190.1"/>
    <property type="molecule type" value="Genomic_DNA"/>
</dbReference>
<accession>A0A367L442</accession>
<dbReference type="GO" id="GO:0000781">
    <property type="term" value="C:chromosome, telomeric region"/>
    <property type="evidence" value="ECO:0007669"/>
    <property type="project" value="UniProtKB-SubCell"/>
</dbReference>
<comment type="catalytic activity">
    <reaction evidence="18 20">
        <text>L-threonyl-[protein] + ATP = O-phospho-L-threonyl-[protein] + ADP + H(+)</text>
        <dbReference type="Rhea" id="RHEA:46608"/>
        <dbReference type="Rhea" id="RHEA-COMP:11060"/>
        <dbReference type="Rhea" id="RHEA-COMP:11605"/>
        <dbReference type="ChEBI" id="CHEBI:15378"/>
        <dbReference type="ChEBI" id="CHEBI:30013"/>
        <dbReference type="ChEBI" id="CHEBI:30616"/>
        <dbReference type="ChEBI" id="CHEBI:61977"/>
        <dbReference type="ChEBI" id="CHEBI:456216"/>
        <dbReference type="EC" id="2.7.11.1"/>
    </reaction>
</comment>
<evidence type="ECO:0000256" key="18">
    <source>
        <dbReference type="ARBA" id="ARBA00047899"/>
    </source>
</evidence>
<dbReference type="InterPro" id="IPR036940">
    <property type="entry name" value="PI3/4_kinase_cat_sf"/>
</dbReference>
<dbReference type="InterPro" id="IPR014009">
    <property type="entry name" value="PIK_FAT"/>
</dbReference>
<feature type="domain" description="PI3K/PI4K catalytic" evidence="22">
    <location>
        <begin position="2633"/>
        <end position="2944"/>
    </location>
</feature>
<dbReference type="OrthoDB" id="381190at2759"/>
<comment type="caution">
    <text evidence="24">The sequence shown here is derived from an EMBL/GenBank/DDBJ whole genome shotgun (WGS) entry which is preliminary data.</text>
</comment>
<keyword evidence="13 20" id="KW-0067">ATP-binding</keyword>
<reference evidence="24 25" key="1">
    <citation type="journal article" date="2015" name="BMC Genomics">
        <title>Insights from the genome of Ophiocordyceps polyrhachis-furcata to pathogenicity and host specificity in insect fungi.</title>
        <authorList>
            <person name="Wichadakul D."/>
            <person name="Kobmoo N."/>
            <person name="Ingsriswang S."/>
            <person name="Tangphatsornruang S."/>
            <person name="Chantasingh D."/>
            <person name="Luangsa-ard J.J."/>
            <person name="Eurwilaichitr L."/>
        </authorList>
    </citation>
    <scope>NUCLEOTIDE SEQUENCE [LARGE SCALE GENOMIC DNA]</scope>
    <source>
        <strain evidence="24 25">BCC 54312</strain>
    </source>
</reference>
<keyword evidence="7 20" id="KW-0158">Chromosome</keyword>
<dbReference type="SMART" id="SM01342">
    <property type="entry name" value="TAN"/>
    <property type="match status" value="1"/>
</dbReference>
<keyword evidence="14 20" id="KW-0156">Chromatin regulator</keyword>
<evidence type="ECO:0000259" key="22">
    <source>
        <dbReference type="PROSITE" id="PS50290"/>
    </source>
</evidence>
<dbReference type="GO" id="GO:0006281">
    <property type="term" value="P:DNA repair"/>
    <property type="evidence" value="ECO:0007669"/>
    <property type="project" value="InterPro"/>
</dbReference>
<comment type="similarity">
    <text evidence="3 20">Belongs to the PI3/PI4-kinase family. ATM subfamily.</text>
</comment>
<evidence type="ECO:0000313" key="25">
    <source>
        <dbReference type="Proteomes" id="UP000253664"/>
    </source>
</evidence>
<dbReference type="InterPro" id="IPR044107">
    <property type="entry name" value="PIKKc_ATM"/>
</dbReference>
<dbReference type="GO" id="GO:0004674">
    <property type="term" value="F:protein serine/threonine kinase activity"/>
    <property type="evidence" value="ECO:0007669"/>
    <property type="project" value="UniProtKB-KW"/>
</dbReference>
<gene>
    <name evidence="24" type="ORF">L249_1461</name>
</gene>
<feature type="region of interest" description="Disordered" evidence="21">
    <location>
        <begin position="2917"/>
        <end position="2950"/>
    </location>
</feature>
<dbReference type="PROSITE" id="PS50290">
    <property type="entry name" value="PI3_4_KINASE_3"/>
    <property type="match status" value="1"/>
</dbReference>
<dbReference type="CDD" id="cd05171">
    <property type="entry name" value="PIKKc_ATM"/>
    <property type="match status" value="1"/>
</dbReference>
<evidence type="ECO:0000256" key="13">
    <source>
        <dbReference type="ARBA" id="ARBA00022840"/>
    </source>
</evidence>
<dbReference type="GO" id="GO:0035556">
    <property type="term" value="P:intracellular signal transduction"/>
    <property type="evidence" value="ECO:0007669"/>
    <property type="project" value="UniProtKB-ARBA"/>
</dbReference>
<dbReference type="Pfam" id="PF11640">
    <property type="entry name" value="TAN"/>
    <property type="match status" value="1"/>
</dbReference>
<evidence type="ECO:0000256" key="6">
    <source>
        <dbReference type="ARBA" id="ARBA00014619"/>
    </source>
</evidence>
<dbReference type="Proteomes" id="UP000253664">
    <property type="component" value="Unassembled WGS sequence"/>
</dbReference>
<dbReference type="InterPro" id="IPR038980">
    <property type="entry name" value="ATM_plant"/>
</dbReference>
<dbReference type="SUPFAM" id="SSF56112">
    <property type="entry name" value="Protein kinase-like (PK-like)"/>
    <property type="match status" value="1"/>
</dbReference>
<evidence type="ECO:0000256" key="17">
    <source>
        <dbReference type="ARBA" id="ARBA00025079"/>
    </source>
</evidence>
<dbReference type="InterPro" id="IPR000403">
    <property type="entry name" value="PI3/4_kinase_cat_dom"/>
</dbReference>
<dbReference type="EC" id="2.7.11.1" evidence="5 20"/>
<evidence type="ECO:0000256" key="7">
    <source>
        <dbReference type="ARBA" id="ARBA00022454"/>
    </source>
</evidence>
<dbReference type="Pfam" id="PF02259">
    <property type="entry name" value="FAT"/>
    <property type="match status" value="1"/>
</dbReference>
<dbReference type="InterPro" id="IPR003151">
    <property type="entry name" value="PIK-rel_kinase_FAT"/>
</dbReference>
<dbReference type="PANTHER" id="PTHR37079:SF4">
    <property type="entry name" value="SERINE_THREONINE-PROTEIN KINASE ATM"/>
    <property type="match status" value="1"/>
</dbReference>
<dbReference type="PROSITE" id="PS00915">
    <property type="entry name" value="PI3_4_KINASE_1"/>
    <property type="match status" value="1"/>
</dbReference>
<dbReference type="Gene3D" id="1.10.1070.11">
    <property type="entry name" value="Phosphatidylinositol 3-/4-kinase, catalytic domain"/>
    <property type="match status" value="1"/>
</dbReference>
<proteinExistence type="inferred from homology"/>
<dbReference type="Pfam" id="PF02260">
    <property type="entry name" value="FATC"/>
    <property type="match status" value="1"/>
</dbReference>
<feature type="region of interest" description="Disordered" evidence="21">
    <location>
        <begin position="764"/>
        <end position="785"/>
    </location>
</feature>
<dbReference type="GO" id="GO:0006325">
    <property type="term" value="P:chromatin organization"/>
    <property type="evidence" value="ECO:0007669"/>
    <property type="project" value="UniProtKB-KW"/>
</dbReference>
<evidence type="ECO:0000256" key="3">
    <source>
        <dbReference type="ARBA" id="ARBA00010769"/>
    </source>
</evidence>
<evidence type="ECO:0000256" key="14">
    <source>
        <dbReference type="ARBA" id="ARBA00022853"/>
    </source>
</evidence>
<evidence type="ECO:0000256" key="19">
    <source>
        <dbReference type="ARBA" id="ARBA00048679"/>
    </source>
</evidence>
<comment type="function">
    <text evidence="17 20">Serine/threonine protein kinase which activates checkpoint signaling upon genotoxic stresses such as ionizing radiation (IR), ultraviolet light (UV), or DNA replication stalling, thereby acting as a DNA damage sensor. Recognizes the substrate consensus sequence [ST]-Q. Phosphorylates histone H2A to form H2AS128ph (gamma-H2A) at sites of DNA damage, involved in the regulation of DNA damage response mechanism. Required for the control of telomere length and genome stability.</text>
</comment>
<keyword evidence="8 20" id="KW-0723">Serine/threonine-protein kinase</keyword>
<comment type="subunit">
    <text evidence="4">Associates with DNA double-strand breaks.</text>
</comment>
<dbReference type="Gene3D" id="3.30.1010.10">
    <property type="entry name" value="Phosphatidylinositol 3-kinase Catalytic Subunit, Chain A, domain 4"/>
    <property type="match status" value="1"/>
</dbReference>
<keyword evidence="16 20" id="KW-0539">Nucleus</keyword>
<evidence type="ECO:0000256" key="12">
    <source>
        <dbReference type="ARBA" id="ARBA00022777"/>
    </source>
</evidence>
<evidence type="ECO:0000256" key="5">
    <source>
        <dbReference type="ARBA" id="ARBA00012513"/>
    </source>
</evidence>
<evidence type="ECO:0000256" key="8">
    <source>
        <dbReference type="ARBA" id="ARBA00022527"/>
    </source>
</evidence>
<feature type="compositionally biased region" description="Polar residues" evidence="21">
    <location>
        <begin position="773"/>
        <end position="785"/>
    </location>
</feature>
<dbReference type="FunFam" id="3.30.1010.10:FF:000019">
    <property type="entry name" value="Serine/threonine-protein kinase Tel1"/>
    <property type="match status" value="1"/>
</dbReference>
<evidence type="ECO:0000256" key="21">
    <source>
        <dbReference type="SAM" id="MobiDB-lite"/>
    </source>
</evidence>
<dbReference type="GO" id="GO:0005524">
    <property type="term" value="F:ATP binding"/>
    <property type="evidence" value="ECO:0007669"/>
    <property type="project" value="UniProtKB-KW"/>
</dbReference>